<feature type="coiled-coil region" evidence="1">
    <location>
        <begin position="41"/>
        <end position="75"/>
    </location>
</feature>
<sequence>MELLRELYKCNGVVPNVQVQGFVTRCDSCEELRKSLAEQLLMSDKTQIDQIQDEINQLNADCAKLMEDIKNARKTALRNDIVLSLAQPQAPNPAHSSPVANNAHQANGSNSGLSATMYHSAPSVLQEGSVFGTG</sequence>
<reference evidence="3" key="1">
    <citation type="submission" date="2011-04" db="EMBL/GenBank/DDBJ databases">
        <title>Evolution of plant cell wall degrading machinery underlies the functional diversity of forest fungi.</title>
        <authorList>
            <consortium name="US DOE Joint Genome Institute (JGI-PGF)"/>
            <person name="Eastwood D.C."/>
            <person name="Floudas D."/>
            <person name="Binder M."/>
            <person name="Majcherczyk A."/>
            <person name="Schneider P."/>
            <person name="Aerts A."/>
            <person name="Asiegbu F.O."/>
            <person name="Baker S.E."/>
            <person name="Barry K."/>
            <person name="Bendiksby M."/>
            <person name="Blumentritt M."/>
            <person name="Coutinho P.M."/>
            <person name="Cullen D."/>
            <person name="Cullen D."/>
            <person name="Gathman A."/>
            <person name="Goodell B."/>
            <person name="Henrissat B."/>
            <person name="Ihrmark K."/>
            <person name="Kauserud H."/>
            <person name="Kohler A."/>
            <person name="LaButti K."/>
            <person name="Lapidus A."/>
            <person name="Lavin J.L."/>
            <person name="Lee Y.-H."/>
            <person name="Lindquist E."/>
            <person name="Lilly W."/>
            <person name="Lucas S."/>
            <person name="Morin E."/>
            <person name="Murat C."/>
            <person name="Oguiza J.A."/>
            <person name="Park J."/>
            <person name="Pisabarro A.G."/>
            <person name="Riley R."/>
            <person name="Rosling A."/>
            <person name="Salamov A."/>
            <person name="Schmidt O."/>
            <person name="Schmutz J."/>
            <person name="Skrede I."/>
            <person name="Stenlid J."/>
            <person name="Wiebenga A."/>
            <person name="Xie X."/>
            <person name="Kues U."/>
            <person name="Hibbett D.S."/>
            <person name="Hoffmeister D."/>
            <person name="Hogberg N."/>
            <person name="Martin F."/>
            <person name="Grigoriev I.V."/>
            <person name="Watkinson S.C."/>
        </authorList>
    </citation>
    <scope>NUCLEOTIDE SEQUENCE</scope>
    <source>
        <strain evidence="3">S7.9</strain>
    </source>
</reference>
<feature type="non-terminal residue" evidence="3">
    <location>
        <position position="134"/>
    </location>
</feature>
<dbReference type="AlphaFoldDB" id="F8NUQ1"/>
<protein>
    <submittedName>
        <fullName evidence="3">Uncharacterized protein</fullName>
    </submittedName>
</protein>
<organism>
    <name type="scientific">Serpula lacrymans var. lacrymans (strain S7.9)</name>
    <name type="common">Dry rot fungus</name>
    <dbReference type="NCBI Taxonomy" id="578457"/>
    <lineage>
        <taxon>Eukaryota</taxon>
        <taxon>Fungi</taxon>
        <taxon>Dikarya</taxon>
        <taxon>Basidiomycota</taxon>
        <taxon>Agaricomycotina</taxon>
        <taxon>Agaricomycetes</taxon>
        <taxon>Agaricomycetidae</taxon>
        <taxon>Boletales</taxon>
        <taxon>Coniophorineae</taxon>
        <taxon>Serpulaceae</taxon>
        <taxon>Serpula</taxon>
    </lineage>
</organism>
<accession>F8NUQ1</accession>
<dbReference type="EMBL" id="GL945433">
    <property type="protein sequence ID" value="EGO25909.1"/>
    <property type="molecule type" value="Genomic_DNA"/>
</dbReference>
<evidence type="ECO:0000256" key="1">
    <source>
        <dbReference type="SAM" id="Coils"/>
    </source>
</evidence>
<proteinExistence type="predicted"/>
<evidence type="ECO:0000256" key="2">
    <source>
        <dbReference type="SAM" id="MobiDB-lite"/>
    </source>
</evidence>
<dbReference type="Proteomes" id="UP000008064">
    <property type="component" value="Unassembled WGS sequence"/>
</dbReference>
<dbReference type="KEGG" id="sla:SERLADRAFT_466712"/>
<gene>
    <name evidence="3" type="ORF">SERLADRAFT_466712</name>
</gene>
<name>F8NUQ1_SERL9</name>
<dbReference type="HOGENOM" id="CLU_1901325_0_0_1"/>
<dbReference type="RefSeq" id="XP_007318031.1">
    <property type="nucleotide sequence ID" value="XM_007317969.1"/>
</dbReference>
<feature type="region of interest" description="Disordered" evidence="2">
    <location>
        <begin position="87"/>
        <end position="115"/>
    </location>
</feature>
<keyword evidence="1" id="KW-0175">Coiled coil</keyword>
<dbReference type="GeneID" id="18819111"/>
<evidence type="ECO:0000313" key="3">
    <source>
        <dbReference type="EMBL" id="EGO25909.1"/>
    </source>
</evidence>
<feature type="compositionally biased region" description="Polar residues" evidence="2">
    <location>
        <begin position="87"/>
        <end position="114"/>
    </location>
</feature>